<dbReference type="InterPro" id="IPR020476">
    <property type="entry name" value="Nudix_hydrolase"/>
</dbReference>
<dbReference type="PANTHER" id="PTHR43736">
    <property type="entry name" value="ADP-RIBOSE PYROPHOSPHATASE"/>
    <property type="match status" value="1"/>
</dbReference>
<dbReference type="Pfam" id="PF00293">
    <property type="entry name" value="NUDIX"/>
    <property type="match status" value="1"/>
</dbReference>
<reference evidence="4 5" key="1">
    <citation type="journal article" date="2016" name="Nat. Commun.">
        <title>Thousands of microbial genomes shed light on interconnected biogeochemical processes in an aquifer system.</title>
        <authorList>
            <person name="Anantharaman K."/>
            <person name="Brown C.T."/>
            <person name="Hug L.A."/>
            <person name="Sharon I."/>
            <person name="Castelle C.J."/>
            <person name="Probst A.J."/>
            <person name="Thomas B.C."/>
            <person name="Singh A."/>
            <person name="Wilkins M.J."/>
            <person name="Karaoz U."/>
            <person name="Brodie E.L."/>
            <person name="Williams K.H."/>
            <person name="Hubbard S.S."/>
            <person name="Banfield J.F."/>
        </authorList>
    </citation>
    <scope>NUCLEOTIDE SEQUENCE [LARGE SCALE GENOMIC DNA]</scope>
</reference>
<dbReference type="SUPFAM" id="SSF55811">
    <property type="entry name" value="Nudix"/>
    <property type="match status" value="1"/>
</dbReference>
<evidence type="ECO:0000313" key="5">
    <source>
        <dbReference type="Proteomes" id="UP000176444"/>
    </source>
</evidence>
<dbReference type="InterPro" id="IPR000086">
    <property type="entry name" value="NUDIX_hydrolase_dom"/>
</dbReference>
<evidence type="ECO:0000259" key="3">
    <source>
        <dbReference type="PROSITE" id="PS51462"/>
    </source>
</evidence>
<dbReference type="PRINTS" id="PR00502">
    <property type="entry name" value="NUDIXFAMILY"/>
</dbReference>
<dbReference type="Proteomes" id="UP000176444">
    <property type="component" value="Unassembled WGS sequence"/>
</dbReference>
<sequence>MPKKEVEVLVRAIIQVKGKILVCRKLKRKYFFFPGGHLEFGENTKKALIREIREELGIVIKKCFFIGGTEHIFVEDNRKRQEINLVFEVPIKKITTQNIEDHLRFYFIDKKQLVKEKILPIALKYAIIKWLKDKKIFWRSEI</sequence>
<dbReference type="Gene3D" id="3.90.79.10">
    <property type="entry name" value="Nucleoside Triphosphate Pyrophosphohydrolase"/>
    <property type="match status" value="1"/>
</dbReference>
<accession>A0A1F4USW0</accession>
<organism evidence="4 5">
    <name type="scientific">candidate division WWE3 bacterium RIFCSPHIGHO2_01_FULL_35_17</name>
    <dbReference type="NCBI Taxonomy" id="1802614"/>
    <lineage>
        <taxon>Bacteria</taxon>
        <taxon>Katanobacteria</taxon>
    </lineage>
</organism>
<dbReference type="EMBL" id="MEUX01000003">
    <property type="protein sequence ID" value="OGC48028.1"/>
    <property type="molecule type" value="Genomic_DNA"/>
</dbReference>
<gene>
    <name evidence="4" type="ORF">A2713_00740</name>
</gene>
<evidence type="ECO:0000256" key="1">
    <source>
        <dbReference type="ARBA" id="ARBA00022801"/>
    </source>
</evidence>
<dbReference type="InterPro" id="IPR015797">
    <property type="entry name" value="NUDIX_hydrolase-like_dom_sf"/>
</dbReference>
<protein>
    <recommendedName>
        <fullName evidence="3">Nudix hydrolase domain-containing protein</fullName>
    </recommendedName>
</protein>
<dbReference type="InterPro" id="IPR020084">
    <property type="entry name" value="NUDIX_hydrolase_CS"/>
</dbReference>
<proteinExistence type="inferred from homology"/>
<dbReference type="PROSITE" id="PS00893">
    <property type="entry name" value="NUDIX_BOX"/>
    <property type="match status" value="1"/>
</dbReference>
<dbReference type="PANTHER" id="PTHR43736:SF1">
    <property type="entry name" value="DIHYDRONEOPTERIN TRIPHOSPHATE DIPHOSPHATASE"/>
    <property type="match status" value="1"/>
</dbReference>
<evidence type="ECO:0000256" key="2">
    <source>
        <dbReference type="RuleBase" id="RU003476"/>
    </source>
</evidence>
<feature type="domain" description="Nudix hydrolase" evidence="3">
    <location>
        <begin position="3"/>
        <end position="133"/>
    </location>
</feature>
<name>A0A1F4USW0_UNCKA</name>
<dbReference type="GO" id="GO:0016787">
    <property type="term" value="F:hydrolase activity"/>
    <property type="evidence" value="ECO:0007669"/>
    <property type="project" value="UniProtKB-KW"/>
</dbReference>
<dbReference type="AlphaFoldDB" id="A0A1F4USW0"/>
<keyword evidence="1 2" id="KW-0378">Hydrolase</keyword>
<comment type="caution">
    <text evidence="4">The sequence shown here is derived from an EMBL/GenBank/DDBJ whole genome shotgun (WGS) entry which is preliminary data.</text>
</comment>
<evidence type="ECO:0000313" key="4">
    <source>
        <dbReference type="EMBL" id="OGC48028.1"/>
    </source>
</evidence>
<dbReference type="PROSITE" id="PS51462">
    <property type="entry name" value="NUDIX"/>
    <property type="match status" value="1"/>
</dbReference>
<comment type="similarity">
    <text evidence="2">Belongs to the Nudix hydrolase family.</text>
</comment>